<dbReference type="RefSeq" id="WP_075081352.1">
    <property type="nucleotide sequence ID" value="NZ_BDCO01000003.1"/>
</dbReference>
<organism evidence="4 5">
    <name type="scientific">Terrimicrobium sacchariphilum</name>
    <dbReference type="NCBI Taxonomy" id="690879"/>
    <lineage>
        <taxon>Bacteria</taxon>
        <taxon>Pseudomonadati</taxon>
        <taxon>Verrucomicrobiota</taxon>
        <taxon>Terrimicrobiia</taxon>
        <taxon>Terrimicrobiales</taxon>
        <taxon>Terrimicrobiaceae</taxon>
        <taxon>Terrimicrobium</taxon>
    </lineage>
</organism>
<dbReference type="CDD" id="cd06567">
    <property type="entry name" value="Peptidase_S41"/>
    <property type="match status" value="1"/>
</dbReference>
<dbReference type="InParanoid" id="A0A146GFZ3"/>
<keyword evidence="2" id="KW-0732">Signal</keyword>
<evidence type="ECO:0000256" key="1">
    <source>
        <dbReference type="SAM" id="MobiDB-lite"/>
    </source>
</evidence>
<reference evidence="5" key="1">
    <citation type="journal article" date="2017" name="Genome Announc.">
        <title>Draft Genome Sequence of Terrimicrobium sacchariphilum NM-5T, a Facultative Anaerobic Soil Bacterium of the Class Spartobacteria.</title>
        <authorList>
            <person name="Qiu Y.L."/>
            <person name="Tourlousse D.M."/>
            <person name="Matsuura N."/>
            <person name="Ohashi A."/>
            <person name="Sekiguchi Y."/>
        </authorList>
    </citation>
    <scope>NUCLEOTIDE SEQUENCE [LARGE SCALE GENOMIC DNA]</scope>
    <source>
        <strain evidence="5">NM-5</strain>
    </source>
</reference>
<dbReference type="GO" id="GO:0004175">
    <property type="term" value="F:endopeptidase activity"/>
    <property type="evidence" value="ECO:0007669"/>
    <property type="project" value="TreeGrafter"/>
</dbReference>
<dbReference type="AlphaFoldDB" id="A0A146GFZ3"/>
<dbReference type="InterPro" id="IPR005151">
    <property type="entry name" value="Tail-specific_protease"/>
</dbReference>
<evidence type="ECO:0000256" key="2">
    <source>
        <dbReference type="SAM" id="SignalP"/>
    </source>
</evidence>
<dbReference type="Proteomes" id="UP000076023">
    <property type="component" value="Unassembled WGS sequence"/>
</dbReference>
<comment type="caution">
    <text evidence="4">The sequence shown here is derived from an EMBL/GenBank/DDBJ whole genome shotgun (WGS) entry which is preliminary data.</text>
</comment>
<feature type="compositionally biased region" description="Pro residues" evidence="1">
    <location>
        <begin position="40"/>
        <end position="50"/>
    </location>
</feature>
<dbReference type="OrthoDB" id="183613at2"/>
<keyword evidence="5" id="KW-1185">Reference proteome</keyword>
<feature type="chain" id="PRO_5007525032" evidence="2">
    <location>
        <begin position="19"/>
        <end position="374"/>
    </location>
</feature>
<dbReference type="Pfam" id="PF03572">
    <property type="entry name" value="Peptidase_S41"/>
    <property type="match status" value="1"/>
</dbReference>
<dbReference type="EMBL" id="BDCO01000003">
    <property type="protein sequence ID" value="GAT35554.1"/>
    <property type="molecule type" value="Genomic_DNA"/>
</dbReference>
<dbReference type="GO" id="GO:0006508">
    <property type="term" value="P:proteolysis"/>
    <property type="evidence" value="ECO:0007669"/>
    <property type="project" value="InterPro"/>
</dbReference>
<dbReference type="SMART" id="SM00245">
    <property type="entry name" value="TSPc"/>
    <property type="match status" value="1"/>
</dbReference>
<evidence type="ECO:0000259" key="3">
    <source>
        <dbReference type="SMART" id="SM00245"/>
    </source>
</evidence>
<feature type="compositionally biased region" description="Low complexity" evidence="1">
    <location>
        <begin position="18"/>
        <end position="39"/>
    </location>
</feature>
<accession>A0A146GFZ3</accession>
<proteinExistence type="predicted"/>
<evidence type="ECO:0000313" key="4">
    <source>
        <dbReference type="EMBL" id="GAT35554.1"/>
    </source>
</evidence>
<dbReference type="InterPro" id="IPR029045">
    <property type="entry name" value="ClpP/crotonase-like_dom_sf"/>
</dbReference>
<protein>
    <submittedName>
        <fullName evidence="4">Peptidase family S41</fullName>
    </submittedName>
</protein>
<feature type="domain" description="Tail specific protease" evidence="3">
    <location>
        <begin position="80"/>
        <end position="292"/>
    </location>
</feature>
<dbReference type="GO" id="GO:0008236">
    <property type="term" value="F:serine-type peptidase activity"/>
    <property type="evidence" value="ECO:0007669"/>
    <property type="project" value="InterPro"/>
</dbReference>
<feature type="region of interest" description="Disordered" evidence="1">
    <location>
        <begin position="18"/>
        <end position="51"/>
    </location>
</feature>
<dbReference type="SUPFAM" id="SSF52096">
    <property type="entry name" value="ClpP/crotonase"/>
    <property type="match status" value="1"/>
</dbReference>
<dbReference type="Gene3D" id="3.90.226.10">
    <property type="entry name" value="2-enoyl-CoA Hydratase, Chain A, domain 1"/>
    <property type="match status" value="1"/>
</dbReference>
<gene>
    <name evidence="4" type="ORF">TSACC_3625</name>
</gene>
<dbReference type="PANTHER" id="PTHR32060">
    <property type="entry name" value="TAIL-SPECIFIC PROTEASE"/>
    <property type="match status" value="1"/>
</dbReference>
<feature type="signal peptide" evidence="2">
    <location>
        <begin position="1"/>
        <end position="18"/>
    </location>
</feature>
<dbReference type="GO" id="GO:0030288">
    <property type="term" value="C:outer membrane-bounded periplasmic space"/>
    <property type="evidence" value="ECO:0007669"/>
    <property type="project" value="TreeGrafter"/>
</dbReference>
<dbReference type="GO" id="GO:0007165">
    <property type="term" value="P:signal transduction"/>
    <property type="evidence" value="ECO:0007669"/>
    <property type="project" value="TreeGrafter"/>
</dbReference>
<dbReference type="PANTHER" id="PTHR32060:SF30">
    <property type="entry name" value="CARBOXY-TERMINAL PROCESSING PROTEASE CTPA"/>
    <property type="match status" value="1"/>
</dbReference>
<name>A0A146GFZ3_TERSA</name>
<dbReference type="STRING" id="690879.TSACC_3625"/>
<evidence type="ECO:0000313" key="5">
    <source>
        <dbReference type="Proteomes" id="UP000076023"/>
    </source>
</evidence>
<sequence>MILRALPLVLVATAPLLAQSPTPTPSATVAPTPSATPAESPTPAPSPTPIPTLRQKVNSLKDDDVSKAVDAIKRQFLDGEKTSEAAMQRALLEGLLRRLDPGAELVDSRARQQDEGTPFLAEILDGHIGYIRLGSMEAGVLPQMDAVLTGFDPKKVDAVILDLREAAHGGSYEVAADVARRFCAKGKLLFTVQKPSAKQERIFTSNQDPAFQGVIVVLTDADTSGPAEALAATLRQNAGAMIIGAPTKGGAAEFYDNELSGNLVLRVAIAQVIVPEAGPIFPEGVKPDVAIALPAEVQAQIFRESKEKGVSQFVYDVERKRLNEAALVANTNPEIDSVQSIQRERGKGNPLRDGVLQRAVDLVTAINFYKAKQK</sequence>